<dbReference type="SUPFAM" id="SSF53756">
    <property type="entry name" value="UDP-Glycosyltransferase/glycogen phosphorylase"/>
    <property type="match status" value="1"/>
</dbReference>
<gene>
    <name evidence="2" type="ORF">SAMN04487868_10251</name>
</gene>
<accession>A0ABY1FJD9</accession>
<comment type="caution">
    <text evidence="2">The sequence shown here is derived from an EMBL/GenBank/DDBJ whole genome shotgun (WGS) entry which is preliminary data.</text>
</comment>
<dbReference type="InterPro" id="IPR001296">
    <property type="entry name" value="Glyco_trans_1"/>
</dbReference>
<feature type="domain" description="Glycosyl transferase family 1" evidence="1">
    <location>
        <begin position="184"/>
        <end position="323"/>
    </location>
</feature>
<keyword evidence="3" id="KW-1185">Reference proteome</keyword>
<evidence type="ECO:0000313" key="2">
    <source>
        <dbReference type="EMBL" id="SFL45601.1"/>
    </source>
</evidence>
<reference evidence="2 3" key="1">
    <citation type="submission" date="2016-10" db="EMBL/GenBank/DDBJ databases">
        <authorList>
            <person name="Varghese N."/>
            <person name="Submissions S."/>
        </authorList>
    </citation>
    <scope>NUCLEOTIDE SEQUENCE [LARGE SCALE GENOMIC DNA]</scope>
    <source>
        <strain evidence="2 3">DSM 26291</strain>
    </source>
</reference>
<keyword evidence="2" id="KW-0808">Transferase</keyword>
<sequence>MTKLLIGYANQQYPEKRNIINLLPAAEYRLCRDWFSLQSRLKQLLHIDHSQAPASLDRQFKFHDFGLNKVDCIHLFNSINYSHKPWVLTFETLVPRFQSVLAERESNPAQVKKDPKIINALRAMSEANCLALLPISRSAGQIQEAFLSLFPEFKPSLMKKTQVLHPPQVLLEDNPESFEYPCENSNTVSFLMVGHHFFRKGGCEILDVLSQIRSELSVDIKLCIISKITDDGYATDISDSDRRDVLGFIAKNSDWIDHYPVLQPKEVEKKMLACDIGLLPSYAETYGYSVLEFQAAGRPVITTNVRAFPEINNNECGWIIPVGKREVGGESFFRTQDERSALSDAIRSGLYVAVREVIEKPELVRDKGSNAWKRIRDEHDPVKVGEILKKIYSGALQKSHQGRV</sequence>
<dbReference type="Pfam" id="PF00534">
    <property type="entry name" value="Glycos_transf_1"/>
    <property type="match status" value="1"/>
</dbReference>
<dbReference type="CDD" id="cd03801">
    <property type="entry name" value="GT4_PimA-like"/>
    <property type="match status" value="1"/>
</dbReference>
<organism evidence="2 3">
    <name type="scientific">Marinobacter salarius</name>
    <dbReference type="NCBI Taxonomy" id="1420917"/>
    <lineage>
        <taxon>Bacteria</taxon>
        <taxon>Pseudomonadati</taxon>
        <taxon>Pseudomonadota</taxon>
        <taxon>Gammaproteobacteria</taxon>
        <taxon>Pseudomonadales</taxon>
        <taxon>Marinobacteraceae</taxon>
        <taxon>Marinobacter</taxon>
    </lineage>
</organism>
<dbReference type="EMBL" id="FOTV01000002">
    <property type="protein sequence ID" value="SFL45601.1"/>
    <property type="molecule type" value="Genomic_DNA"/>
</dbReference>
<evidence type="ECO:0000313" key="3">
    <source>
        <dbReference type="Proteomes" id="UP000199211"/>
    </source>
</evidence>
<dbReference type="Gene3D" id="3.40.50.2000">
    <property type="entry name" value="Glycogen Phosphorylase B"/>
    <property type="match status" value="1"/>
</dbReference>
<proteinExistence type="predicted"/>
<name>A0ABY1FJD9_9GAMM</name>
<protein>
    <submittedName>
        <fullName evidence="2">Glycosyl transferases group 1</fullName>
    </submittedName>
</protein>
<dbReference type="Proteomes" id="UP000199211">
    <property type="component" value="Unassembled WGS sequence"/>
</dbReference>
<evidence type="ECO:0000259" key="1">
    <source>
        <dbReference type="Pfam" id="PF00534"/>
    </source>
</evidence>
<dbReference type="PANTHER" id="PTHR12526">
    <property type="entry name" value="GLYCOSYLTRANSFERASE"/>
    <property type="match status" value="1"/>
</dbReference>
<dbReference type="RefSeq" id="WP_091641214.1">
    <property type="nucleotide sequence ID" value="NZ_FOTV01000002.1"/>
</dbReference>
<dbReference type="GO" id="GO:0016740">
    <property type="term" value="F:transferase activity"/>
    <property type="evidence" value="ECO:0007669"/>
    <property type="project" value="UniProtKB-KW"/>
</dbReference>